<feature type="domain" description="Vacuolar protein sorting protein 11 C-terminal" evidence="7">
    <location>
        <begin position="363"/>
        <end position="404"/>
    </location>
</feature>
<dbReference type="GO" id="GO:0007032">
    <property type="term" value="P:endosome organization"/>
    <property type="evidence" value="ECO:0007669"/>
    <property type="project" value="TreeGrafter"/>
</dbReference>
<protein>
    <submittedName>
        <fullName evidence="9">Uncharacterized protein</fullName>
    </submittedName>
</protein>
<dbReference type="Pfam" id="PF12451">
    <property type="entry name" value="VPS11_C"/>
    <property type="match status" value="1"/>
</dbReference>
<dbReference type="InterPro" id="IPR057307">
    <property type="entry name" value="PEP5_VPS11_N"/>
</dbReference>
<dbReference type="GO" id="GO:0006904">
    <property type="term" value="P:vesicle docking involved in exocytosis"/>
    <property type="evidence" value="ECO:0007669"/>
    <property type="project" value="TreeGrafter"/>
</dbReference>
<dbReference type="PANTHER" id="PTHR23323">
    <property type="entry name" value="VACUOLAR PROTEIN SORTING-ASSOCIATED PROTEIN"/>
    <property type="match status" value="1"/>
</dbReference>
<dbReference type="Proteomes" id="UP000054166">
    <property type="component" value="Unassembled WGS sequence"/>
</dbReference>
<evidence type="ECO:0000259" key="8">
    <source>
        <dbReference type="Pfam" id="PF23341"/>
    </source>
</evidence>
<dbReference type="GO" id="GO:0007033">
    <property type="term" value="P:vacuole organization"/>
    <property type="evidence" value="ECO:0007669"/>
    <property type="project" value="TreeGrafter"/>
</dbReference>
<evidence type="ECO:0000313" key="9">
    <source>
        <dbReference type="EMBL" id="KIM92146.1"/>
    </source>
</evidence>
<evidence type="ECO:0000256" key="4">
    <source>
        <dbReference type="ARBA" id="ARBA00022833"/>
    </source>
</evidence>
<keyword evidence="5" id="KW-0472">Membrane</keyword>
<dbReference type="GO" id="GO:0048284">
    <property type="term" value="P:organelle fusion"/>
    <property type="evidence" value="ECO:0007669"/>
    <property type="project" value="TreeGrafter"/>
</dbReference>
<feature type="region of interest" description="Disordered" evidence="6">
    <location>
        <begin position="1"/>
        <end position="22"/>
    </location>
</feature>
<proteinExistence type="predicted"/>
<dbReference type="OrthoDB" id="26184at2759"/>
<gene>
    <name evidence="9" type="ORF">PILCRDRAFT_83432</name>
</gene>
<dbReference type="FunCoup" id="A0A0C3GNR6">
    <property type="interactions" value="243"/>
</dbReference>
<feature type="domain" description="PEP5/VPS11 N-terminal" evidence="8">
    <location>
        <begin position="40"/>
        <end position="181"/>
    </location>
</feature>
<sequence length="438" mass="49278">MLLQPSPTWFHSSAQSKEKDYTNSREEKSACYAWKEGGVTSSLLKIWNLEKVDKKLGMGTPVLLRSVQTDNRPHSISLFSVVLSNLDSMVIGLVDSIIRQSVTPLADDTDLLYRYLDQSIFPSSTSLTSIPKPRTIHESLTEPTTGLGFREPTSLSSRTIAIFRAAASTSTSPIIHTDDQASPVSSPIEPPVDEQANKLDQIAVWNTLLELYLTLPAAEVVDAIEKSSPDVMRDKALRVLKSEKKMGMYKDVLRFWMDRDSEGNTPEASSQVVALCTVGLVKQWLMTRIKESREEIHTDQQLINSYRPETKSKLKQVEDLSESRESPGQLDLPSVHFMCDHSYHQRCLVDHETECPNYAREHGIIREIRRNNECLADQHDLFLSEVQENGFSAVAAGFSRGVLNMLLFYDIGGDAILVKKYTNISKDCRAKMMQPHTK</sequence>
<dbReference type="InterPro" id="IPR024763">
    <property type="entry name" value="VPS11_C"/>
</dbReference>
<keyword evidence="10" id="KW-1185">Reference proteome</keyword>
<organism evidence="9 10">
    <name type="scientific">Piloderma croceum (strain F 1598)</name>
    <dbReference type="NCBI Taxonomy" id="765440"/>
    <lineage>
        <taxon>Eukaryota</taxon>
        <taxon>Fungi</taxon>
        <taxon>Dikarya</taxon>
        <taxon>Basidiomycota</taxon>
        <taxon>Agaricomycotina</taxon>
        <taxon>Agaricomycetes</taxon>
        <taxon>Agaricomycetidae</taxon>
        <taxon>Atheliales</taxon>
        <taxon>Atheliaceae</taxon>
        <taxon>Piloderma</taxon>
    </lineage>
</organism>
<evidence type="ECO:0000256" key="1">
    <source>
        <dbReference type="ARBA" id="ARBA00004370"/>
    </source>
</evidence>
<dbReference type="GO" id="GO:0030674">
    <property type="term" value="F:protein-macromolecule adaptor activity"/>
    <property type="evidence" value="ECO:0007669"/>
    <property type="project" value="TreeGrafter"/>
</dbReference>
<keyword evidence="3" id="KW-0863">Zinc-finger</keyword>
<evidence type="ECO:0000259" key="7">
    <source>
        <dbReference type="Pfam" id="PF12451"/>
    </source>
</evidence>
<evidence type="ECO:0000313" key="10">
    <source>
        <dbReference type="Proteomes" id="UP000054166"/>
    </source>
</evidence>
<evidence type="ECO:0000256" key="6">
    <source>
        <dbReference type="SAM" id="MobiDB-lite"/>
    </source>
</evidence>
<evidence type="ECO:0000256" key="2">
    <source>
        <dbReference type="ARBA" id="ARBA00022723"/>
    </source>
</evidence>
<keyword evidence="4" id="KW-0862">Zinc</keyword>
<feature type="compositionally biased region" description="Polar residues" evidence="6">
    <location>
        <begin position="1"/>
        <end position="15"/>
    </location>
</feature>
<evidence type="ECO:0000256" key="5">
    <source>
        <dbReference type="ARBA" id="ARBA00023136"/>
    </source>
</evidence>
<dbReference type="HOGENOM" id="CLU_625710_0_0_1"/>
<evidence type="ECO:0000256" key="3">
    <source>
        <dbReference type="ARBA" id="ARBA00022771"/>
    </source>
</evidence>
<dbReference type="InParanoid" id="A0A0C3GNR6"/>
<dbReference type="GO" id="GO:0005768">
    <property type="term" value="C:endosome"/>
    <property type="evidence" value="ECO:0007669"/>
    <property type="project" value="TreeGrafter"/>
</dbReference>
<name>A0A0C3GNR6_PILCF</name>
<dbReference type="EMBL" id="KN832970">
    <property type="protein sequence ID" value="KIM92146.1"/>
    <property type="molecule type" value="Genomic_DNA"/>
</dbReference>
<reference evidence="10" key="2">
    <citation type="submission" date="2015-01" db="EMBL/GenBank/DDBJ databases">
        <title>Evolutionary Origins and Diversification of the Mycorrhizal Mutualists.</title>
        <authorList>
            <consortium name="DOE Joint Genome Institute"/>
            <consortium name="Mycorrhizal Genomics Consortium"/>
            <person name="Kohler A."/>
            <person name="Kuo A."/>
            <person name="Nagy L.G."/>
            <person name="Floudas D."/>
            <person name="Copeland A."/>
            <person name="Barry K.W."/>
            <person name="Cichocki N."/>
            <person name="Veneault-Fourrey C."/>
            <person name="LaButti K."/>
            <person name="Lindquist E.A."/>
            <person name="Lipzen A."/>
            <person name="Lundell T."/>
            <person name="Morin E."/>
            <person name="Murat C."/>
            <person name="Riley R."/>
            <person name="Ohm R."/>
            <person name="Sun H."/>
            <person name="Tunlid A."/>
            <person name="Henrissat B."/>
            <person name="Grigoriev I.V."/>
            <person name="Hibbett D.S."/>
            <person name="Martin F."/>
        </authorList>
    </citation>
    <scope>NUCLEOTIDE SEQUENCE [LARGE SCALE GENOMIC DNA]</scope>
    <source>
        <strain evidence="10">F 1598</strain>
    </source>
</reference>
<dbReference type="AlphaFoldDB" id="A0A0C3GNR6"/>
<comment type="subcellular location">
    <subcellularLocation>
        <location evidence="1">Membrane</location>
    </subcellularLocation>
</comment>
<keyword evidence="2" id="KW-0479">Metal-binding</keyword>
<accession>A0A0C3GNR6</accession>
<dbReference type="GO" id="GO:0008270">
    <property type="term" value="F:zinc ion binding"/>
    <property type="evidence" value="ECO:0007669"/>
    <property type="project" value="UniProtKB-KW"/>
</dbReference>
<dbReference type="GO" id="GO:0030897">
    <property type="term" value="C:HOPS complex"/>
    <property type="evidence" value="ECO:0007669"/>
    <property type="project" value="TreeGrafter"/>
</dbReference>
<dbReference type="PANTHER" id="PTHR23323:SF24">
    <property type="entry name" value="VACUOLAR PROTEIN SORTING-ASSOCIATED PROTEIN 11 HOMOLOG"/>
    <property type="match status" value="1"/>
</dbReference>
<dbReference type="Pfam" id="PF23341">
    <property type="entry name" value="PEP5_VPS11_N"/>
    <property type="match status" value="1"/>
</dbReference>
<dbReference type="CDD" id="cd16688">
    <property type="entry name" value="RING-H2_Vps11"/>
    <property type="match status" value="1"/>
</dbReference>
<reference evidence="9 10" key="1">
    <citation type="submission" date="2014-04" db="EMBL/GenBank/DDBJ databases">
        <authorList>
            <consortium name="DOE Joint Genome Institute"/>
            <person name="Kuo A."/>
            <person name="Tarkka M."/>
            <person name="Buscot F."/>
            <person name="Kohler A."/>
            <person name="Nagy L.G."/>
            <person name="Floudas D."/>
            <person name="Copeland A."/>
            <person name="Barry K.W."/>
            <person name="Cichocki N."/>
            <person name="Veneault-Fourrey C."/>
            <person name="LaButti K."/>
            <person name="Lindquist E.A."/>
            <person name="Lipzen A."/>
            <person name="Lundell T."/>
            <person name="Morin E."/>
            <person name="Murat C."/>
            <person name="Sun H."/>
            <person name="Tunlid A."/>
            <person name="Henrissat B."/>
            <person name="Grigoriev I.V."/>
            <person name="Hibbett D.S."/>
            <person name="Martin F."/>
            <person name="Nordberg H.P."/>
            <person name="Cantor M.N."/>
            <person name="Hua S.X."/>
        </authorList>
    </citation>
    <scope>NUCLEOTIDE SEQUENCE [LARGE SCALE GENOMIC DNA]</scope>
    <source>
        <strain evidence="9 10">F 1598</strain>
    </source>
</reference>
<dbReference type="STRING" id="765440.A0A0C3GNR6"/>